<evidence type="ECO:0000313" key="3">
    <source>
        <dbReference type="Proteomes" id="UP000823635"/>
    </source>
</evidence>
<protein>
    <submittedName>
        <fullName evidence="2">Uncharacterized protein</fullName>
    </submittedName>
</protein>
<comment type="caution">
    <text evidence="2">The sequence shown here is derived from an EMBL/GenBank/DDBJ whole genome shotgun (WGS) entry which is preliminary data.</text>
</comment>
<keyword evidence="1" id="KW-1133">Transmembrane helix</keyword>
<keyword evidence="1" id="KW-0812">Transmembrane</keyword>
<evidence type="ECO:0000256" key="1">
    <source>
        <dbReference type="SAM" id="Phobius"/>
    </source>
</evidence>
<sequence length="127" mass="14248">MKEKDINEIPVPGELEGEMSDFIDLMNAAERTMEQARRRRNVVRWSYVAGVAASAALLVTFLFRQPAMPEDTFTNPHEAYACVEQALAAISEKMGSGIQQARRAENRIDAGTAKIKEMYERDNLLAN</sequence>
<reference evidence="2" key="1">
    <citation type="submission" date="2020-10" db="EMBL/GenBank/DDBJ databases">
        <authorList>
            <person name="Gilroy R."/>
        </authorList>
    </citation>
    <scope>NUCLEOTIDE SEQUENCE</scope>
    <source>
        <strain evidence="2">15467</strain>
    </source>
</reference>
<proteinExistence type="predicted"/>
<dbReference type="AlphaFoldDB" id="A0A9D9DKC0"/>
<feature type="transmembrane region" description="Helical" evidence="1">
    <location>
        <begin position="42"/>
        <end position="63"/>
    </location>
</feature>
<evidence type="ECO:0000313" key="2">
    <source>
        <dbReference type="EMBL" id="MBO8428502.1"/>
    </source>
</evidence>
<organism evidence="2 3">
    <name type="scientific">Candidatus Egerieousia excrementavium</name>
    <dbReference type="NCBI Taxonomy" id="2840778"/>
    <lineage>
        <taxon>Bacteria</taxon>
        <taxon>Pseudomonadati</taxon>
        <taxon>Bacteroidota</taxon>
        <taxon>Bacteroidia</taxon>
        <taxon>Bacteroidales</taxon>
        <taxon>Candidatus Egerieousia</taxon>
    </lineage>
</organism>
<name>A0A9D9DKC0_9BACT</name>
<keyword evidence="1" id="KW-0472">Membrane</keyword>
<accession>A0A9D9DKC0</accession>
<reference evidence="2" key="2">
    <citation type="journal article" date="2021" name="PeerJ">
        <title>Extensive microbial diversity within the chicken gut microbiome revealed by metagenomics and culture.</title>
        <authorList>
            <person name="Gilroy R."/>
            <person name="Ravi A."/>
            <person name="Getino M."/>
            <person name="Pursley I."/>
            <person name="Horton D.L."/>
            <person name="Alikhan N.F."/>
            <person name="Baker D."/>
            <person name="Gharbi K."/>
            <person name="Hall N."/>
            <person name="Watson M."/>
            <person name="Adriaenssens E.M."/>
            <person name="Foster-Nyarko E."/>
            <person name="Jarju S."/>
            <person name="Secka A."/>
            <person name="Antonio M."/>
            <person name="Oren A."/>
            <person name="Chaudhuri R.R."/>
            <person name="La Ragione R."/>
            <person name="Hildebrand F."/>
            <person name="Pallen M.J."/>
        </authorList>
    </citation>
    <scope>NUCLEOTIDE SEQUENCE</scope>
    <source>
        <strain evidence="2">15467</strain>
    </source>
</reference>
<gene>
    <name evidence="2" type="ORF">IAC68_01010</name>
</gene>
<dbReference type="Proteomes" id="UP000823635">
    <property type="component" value="Unassembled WGS sequence"/>
</dbReference>
<dbReference type="EMBL" id="JADINB010000022">
    <property type="protein sequence ID" value="MBO8428502.1"/>
    <property type="molecule type" value="Genomic_DNA"/>
</dbReference>